<gene>
    <name evidence="1" type="ORF">IAD12_00875</name>
</gene>
<reference evidence="1" key="2">
    <citation type="journal article" date="2021" name="PeerJ">
        <title>Extensive microbial diversity within the chicken gut microbiome revealed by metagenomics and culture.</title>
        <authorList>
            <person name="Gilroy R."/>
            <person name="Ravi A."/>
            <person name="Getino M."/>
            <person name="Pursley I."/>
            <person name="Horton D.L."/>
            <person name="Alikhan N.F."/>
            <person name="Baker D."/>
            <person name="Gharbi K."/>
            <person name="Hall N."/>
            <person name="Watson M."/>
            <person name="Adriaenssens E.M."/>
            <person name="Foster-Nyarko E."/>
            <person name="Jarju S."/>
            <person name="Secka A."/>
            <person name="Antonio M."/>
            <person name="Oren A."/>
            <person name="Chaudhuri R.R."/>
            <person name="La Ragione R."/>
            <person name="Hildebrand F."/>
            <person name="Pallen M.J."/>
        </authorList>
    </citation>
    <scope>NUCLEOTIDE SEQUENCE</scope>
    <source>
        <strain evidence="1">CHK176-22527</strain>
    </source>
</reference>
<dbReference type="EMBL" id="DVLX01000011">
    <property type="protein sequence ID" value="HIT98793.1"/>
    <property type="molecule type" value="Genomic_DNA"/>
</dbReference>
<protein>
    <recommendedName>
        <fullName evidence="3">ATPase</fullName>
    </recommendedName>
</protein>
<sequence length="379" mass="42981">MKGHIRNIYPGGNTPEGFYSYYNYILPQRKAEKIFCLKGGPGVGKSTFMKEIGKYFSEKGEDVDLLWCSSDADSLDGVVLKSRRAALVDGTKPHIVDPVNPAAVDKIVDLGRCWDEEGIRQHRKEIIELGEKISAAFNITYGYLKIAGAEQSFMAEILDNVITDEQLYDVRRQLDMKLGSITALKRAESKMMRENAMGMAPKPGKFVKFFAGALTPDGMKNGLESLTENLERLVIINVPDGFRSENILDAAAKRIADAGFDGELYYCPMRPVDKLEHIIVPEGRFGIVSFNSYHRLESVLMNKRVMFIDVALEYKEDDEYREIIKALDESSRENIDKAIGFLKKAKRYHDALEDFYIANMDFEAVTEIRRQIISEIERI</sequence>
<comment type="caution">
    <text evidence="1">The sequence shown here is derived from an EMBL/GenBank/DDBJ whole genome shotgun (WGS) entry which is preliminary data.</text>
</comment>
<accession>A0A9D1KUA6</accession>
<name>A0A9D1KUA6_9FIRM</name>
<organism evidence="1 2">
    <name type="scientific">Candidatus Allocopromorpha excrementavium</name>
    <dbReference type="NCBI Taxonomy" id="2840741"/>
    <lineage>
        <taxon>Bacteria</taxon>
        <taxon>Bacillati</taxon>
        <taxon>Bacillota</taxon>
        <taxon>Clostridia</taxon>
        <taxon>Eubacteriales</taxon>
        <taxon>Eubacteriaceae</taxon>
        <taxon>Eubacteriaceae incertae sedis</taxon>
        <taxon>Candidatus Allocopromorpha</taxon>
    </lineage>
</organism>
<dbReference type="SUPFAM" id="SSF52540">
    <property type="entry name" value="P-loop containing nucleoside triphosphate hydrolases"/>
    <property type="match status" value="1"/>
</dbReference>
<dbReference type="InterPro" id="IPR027417">
    <property type="entry name" value="P-loop_NTPase"/>
</dbReference>
<evidence type="ECO:0008006" key="3">
    <source>
        <dbReference type="Google" id="ProtNLM"/>
    </source>
</evidence>
<reference evidence="1" key="1">
    <citation type="submission" date="2020-10" db="EMBL/GenBank/DDBJ databases">
        <authorList>
            <person name="Gilroy R."/>
        </authorList>
    </citation>
    <scope>NUCLEOTIDE SEQUENCE</scope>
    <source>
        <strain evidence="1">CHK176-22527</strain>
    </source>
</reference>
<dbReference type="Proteomes" id="UP000824159">
    <property type="component" value="Unassembled WGS sequence"/>
</dbReference>
<evidence type="ECO:0000313" key="2">
    <source>
        <dbReference type="Proteomes" id="UP000824159"/>
    </source>
</evidence>
<proteinExistence type="predicted"/>
<evidence type="ECO:0000313" key="1">
    <source>
        <dbReference type="EMBL" id="HIT98793.1"/>
    </source>
</evidence>
<dbReference type="AlphaFoldDB" id="A0A9D1KUA6"/>